<sequence length="428" mass="46887">MNKLKSNRWFIAILIGIAGGISFELAYLKYNYQPAMQSLMGLTSTQAGILMSVYGFCAMILYAPSGIIADKFNHKKLISFSMAITGILGFVMATYPPFYVLIAIQVLWAFTTVLFMWSATIKSVSMLGSREEQGALLGLSEGARGVGCLIAAFLTLWIFKKFGAENNIFSLKAVLMTYGVIMIGLAILCWLFVPDGEEFKKEKINTEKSKSLTMSDIIYVLKLKTTWLCSAIIFGVYVVYACLSYTSSYLIDVFGMTMVTATFIGMIRNQFMRTVSPPLAGLVTAKTSLKSPTKILLIAAVINFISLVILFIAPTKQSLLIPMIGVVLVSSICVYVSRGMYFATIGEVNTPINITGTTIGVASVIGFLPDAFIYIIIGNWQDTLPVIQAYKNIWILGACATIIAIVASILLINEINKNNLENNEVVVE</sequence>
<evidence type="ECO:0000256" key="6">
    <source>
        <dbReference type="ARBA" id="ARBA00023136"/>
    </source>
</evidence>
<dbReference type="CDD" id="cd06174">
    <property type="entry name" value="MFS"/>
    <property type="match status" value="1"/>
</dbReference>
<evidence type="ECO:0000256" key="2">
    <source>
        <dbReference type="ARBA" id="ARBA00022448"/>
    </source>
</evidence>
<evidence type="ECO:0000256" key="4">
    <source>
        <dbReference type="ARBA" id="ARBA00022692"/>
    </source>
</evidence>
<feature type="transmembrane region" description="Helical" evidence="7">
    <location>
        <begin position="393"/>
        <end position="412"/>
    </location>
</feature>
<feature type="transmembrane region" description="Helical" evidence="7">
    <location>
        <begin position="358"/>
        <end position="381"/>
    </location>
</feature>
<dbReference type="Pfam" id="PF07690">
    <property type="entry name" value="MFS_1"/>
    <property type="match status" value="1"/>
</dbReference>
<name>A0ABU0MY62_9FIRM</name>
<dbReference type="Gene3D" id="1.20.1250.20">
    <property type="entry name" value="MFS general substrate transporter like domains"/>
    <property type="match status" value="2"/>
</dbReference>
<proteinExistence type="predicted"/>
<dbReference type="RefSeq" id="WP_307503709.1">
    <property type="nucleotide sequence ID" value="NZ_BAAACE010000028.1"/>
</dbReference>
<feature type="domain" description="Major facilitator superfamily (MFS) profile" evidence="8">
    <location>
        <begin position="8"/>
        <end position="416"/>
    </location>
</feature>
<feature type="transmembrane region" description="Helical" evidence="7">
    <location>
        <begin position="171"/>
        <end position="193"/>
    </location>
</feature>
<dbReference type="PANTHER" id="PTHR23517">
    <property type="entry name" value="RESISTANCE PROTEIN MDTM, PUTATIVE-RELATED-RELATED"/>
    <property type="match status" value="1"/>
</dbReference>
<dbReference type="PROSITE" id="PS50850">
    <property type="entry name" value="MFS"/>
    <property type="match status" value="1"/>
</dbReference>
<evidence type="ECO:0000256" key="3">
    <source>
        <dbReference type="ARBA" id="ARBA00022475"/>
    </source>
</evidence>
<feature type="transmembrane region" description="Helical" evidence="7">
    <location>
        <begin position="77"/>
        <end position="95"/>
    </location>
</feature>
<keyword evidence="3" id="KW-1003">Cell membrane</keyword>
<organism evidence="9 10">
    <name type="scientific">Paraclostridium ghonii</name>
    <dbReference type="NCBI Taxonomy" id="29358"/>
    <lineage>
        <taxon>Bacteria</taxon>
        <taxon>Bacillati</taxon>
        <taxon>Bacillota</taxon>
        <taxon>Clostridia</taxon>
        <taxon>Peptostreptococcales</taxon>
        <taxon>Peptostreptococcaceae</taxon>
        <taxon>Paraclostridium</taxon>
    </lineage>
</organism>
<dbReference type="PANTHER" id="PTHR23517:SF3">
    <property type="entry name" value="INTEGRAL MEMBRANE TRANSPORT PROTEIN"/>
    <property type="match status" value="1"/>
</dbReference>
<feature type="transmembrane region" description="Helical" evidence="7">
    <location>
        <begin position="319"/>
        <end position="337"/>
    </location>
</feature>
<feature type="transmembrane region" description="Helical" evidence="7">
    <location>
        <begin position="142"/>
        <end position="159"/>
    </location>
</feature>
<evidence type="ECO:0000256" key="7">
    <source>
        <dbReference type="SAM" id="Phobius"/>
    </source>
</evidence>
<dbReference type="SUPFAM" id="SSF103473">
    <property type="entry name" value="MFS general substrate transporter"/>
    <property type="match status" value="1"/>
</dbReference>
<feature type="transmembrane region" description="Helical" evidence="7">
    <location>
        <begin position="295"/>
        <end position="313"/>
    </location>
</feature>
<comment type="caution">
    <text evidence="9">The sequence shown here is derived from an EMBL/GenBank/DDBJ whole genome shotgun (WGS) entry which is preliminary data.</text>
</comment>
<keyword evidence="5 7" id="KW-1133">Transmembrane helix</keyword>
<feature type="transmembrane region" description="Helical" evidence="7">
    <location>
        <begin position="47"/>
        <end position="65"/>
    </location>
</feature>
<reference evidence="9 10" key="1">
    <citation type="submission" date="2023-07" db="EMBL/GenBank/DDBJ databases">
        <title>Genomic Encyclopedia of Type Strains, Phase IV (KMG-IV): sequencing the most valuable type-strain genomes for metagenomic binning, comparative biology and taxonomic classification.</title>
        <authorList>
            <person name="Goeker M."/>
        </authorList>
    </citation>
    <scope>NUCLEOTIDE SEQUENCE [LARGE SCALE GENOMIC DNA]</scope>
    <source>
        <strain evidence="9 10">DSM 15049</strain>
    </source>
</reference>
<evidence type="ECO:0000256" key="1">
    <source>
        <dbReference type="ARBA" id="ARBA00004651"/>
    </source>
</evidence>
<feature type="transmembrane region" description="Helical" evidence="7">
    <location>
        <begin position="9"/>
        <end position="27"/>
    </location>
</feature>
<feature type="transmembrane region" description="Helical" evidence="7">
    <location>
        <begin position="246"/>
        <end position="267"/>
    </location>
</feature>
<dbReference type="InterPro" id="IPR036259">
    <property type="entry name" value="MFS_trans_sf"/>
</dbReference>
<keyword evidence="6 7" id="KW-0472">Membrane</keyword>
<feature type="transmembrane region" description="Helical" evidence="7">
    <location>
        <begin position="101"/>
        <end position="121"/>
    </location>
</feature>
<dbReference type="InterPro" id="IPR050171">
    <property type="entry name" value="MFS_Transporters"/>
</dbReference>
<evidence type="ECO:0000259" key="8">
    <source>
        <dbReference type="PROSITE" id="PS50850"/>
    </source>
</evidence>
<keyword evidence="2" id="KW-0813">Transport</keyword>
<dbReference type="InterPro" id="IPR011701">
    <property type="entry name" value="MFS"/>
</dbReference>
<keyword evidence="10" id="KW-1185">Reference proteome</keyword>
<evidence type="ECO:0000313" key="9">
    <source>
        <dbReference type="EMBL" id="MDQ0555785.1"/>
    </source>
</evidence>
<accession>A0ABU0MY62</accession>
<dbReference type="Proteomes" id="UP001232584">
    <property type="component" value="Unassembled WGS sequence"/>
</dbReference>
<comment type="subcellular location">
    <subcellularLocation>
        <location evidence="1">Cell membrane</location>
        <topology evidence="1">Multi-pass membrane protein</topology>
    </subcellularLocation>
</comment>
<evidence type="ECO:0000313" key="10">
    <source>
        <dbReference type="Proteomes" id="UP001232584"/>
    </source>
</evidence>
<gene>
    <name evidence="9" type="ORF">QOZ92_000898</name>
</gene>
<protein>
    <submittedName>
        <fullName evidence="9">Nitrate/nitrite transporter NarK</fullName>
    </submittedName>
</protein>
<feature type="transmembrane region" description="Helical" evidence="7">
    <location>
        <begin position="217"/>
        <end position="240"/>
    </location>
</feature>
<keyword evidence="4 7" id="KW-0812">Transmembrane</keyword>
<evidence type="ECO:0000256" key="5">
    <source>
        <dbReference type="ARBA" id="ARBA00022989"/>
    </source>
</evidence>
<dbReference type="InterPro" id="IPR020846">
    <property type="entry name" value="MFS_dom"/>
</dbReference>
<dbReference type="EMBL" id="JAUSWG010000003">
    <property type="protein sequence ID" value="MDQ0555785.1"/>
    <property type="molecule type" value="Genomic_DNA"/>
</dbReference>